<dbReference type="Proteomes" id="UP001302072">
    <property type="component" value="Chromosome"/>
</dbReference>
<reference evidence="1 2" key="1">
    <citation type="submission" date="2022-12" db="EMBL/GenBank/DDBJ databases">
        <title>Two new species, Stenotrophomonas aracearum and Stenotrophomonas oahuensis, isolated from Anthurium (Araceae family) in Hawaii.</title>
        <authorList>
            <person name="Chunag S.C."/>
            <person name="Dobhal S."/>
            <person name="Alvarez A."/>
            <person name="Arif M."/>
        </authorList>
    </citation>
    <scope>NUCLEOTIDE SEQUENCE [LARGE SCALE GENOMIC DNA]</scope>
    <source>
        <strain evidence="1 2">A5586</strain>
    </source>
</reference>
<gene>
    <name evidence="1" type="ORF">PDM29_06130</name>
</gene>
<name>A0ABY9YTU2_9GAMM</name>
<dbReference type="RefSeq" id="WP_311192985.1">
    <property type="nucleotide sequence ID" value="NZ_CP115541.1"/>
</dbReference>
<evidence type="ECO:0000313" key="2">
    <source>
        <dbReference type="Proteomes" id="UP001302072"/>
    </source>
</evidence>
<organism evidence="1 2">
    <name type="scientific">Stenotrophomonas oahuensis</name>
    <dbReference type="NCBI Taxonomy" id="3003271"/>
    <lineage>
        <taxon>Bacteria</taxon>
        <taxon>Pseudomonadati</taxon>
        <taxon>Pseudomonadota</taxon>
        <taxon>Gammaproteobacteria</taxon>
        <taxon>Lysobacterales</taxon>
        <taxon>Lysobacteraceae</taxon>
        <taxon>Stenotrophomonas</taxon>
    </lineage>
</organism>
<dbReference type="EMBL" id="CP115541">
    <property type="protein sequence ID" value="WNH53855.1"/>
    <property type="molecule type" value="Genomic_DNA"/>
</dbReference>
<protein>
    <submittedName>
        <fullName evidence="1">Uncharacterized protein</fullName>
    </submittedName>
</protein>
<accession>A0ABY9YTU2</accession>
<evidence type="ECO:0000313" key="1">
    <source>
        <dbReference type="EMBL" id="WNH53855.1"/>
    </source>
</evidence>
<sequence>MGLMMALEIESGAALEEITQTLTDLGACVKDIPLIAGGLLPGSKCGYGLTLHRYPMRVLAKGMKVNWTVGLTMTFHFRASNKMSSMAEIYPFIELFAEQHPHRFVLSFEYERVYAVRDEKGLDLRWPFSA</sequence>
<proteinExistence type="predicted"/>
<keyword evidence="2" id="KW-1185">Reference proteome</keyword>